<dbReference type="RefSeq" id="WP_110266311.1">
    <property type="nucleotide sequence ID" value="NZ_CAKZQT010000018.1"/>
</dbReference>
<keyword evidence="1" id="KW-0732">Signal</keyword>
<sequence length="133" mass="14502">MKLPHLLLCAALGLPLPLLAADPAACAALAGEIDTNLKEAALARMLAATAREPEVATANRRSADTLLQIVDRNRRMLQENGCPAYTGALDTTGYHNDALRCAYDRLKQRTDTPPCDTRNWTVKGPSETWHSFD</sequence>
<accession>A0A318E2M1</accession>
<reference evidence="2 3" key="1">
    <citation type="submission" date="2018-04" db="EMBL/GenBank/DDBJ databases">
        <title>Genomic Encyclopedia of Type Strains, Phase IV (KMG-IV): sequencing the most valuable type-strain genomes for metagenomic binning, comparative biology and taxonomic classification.</title>
        <authorList>
            <person name="Goeker M."/>
        </authorList>
    </citation>
    <scope>NUCLEOTIDE SEQUENCE [LARGE SCALE GENOMIC DNA]</scope>
    <source>
        <strain evidence="2 3">DSM 104150</strain>
    </source>
</reference>
<organism evidence="2 3">
    <name type="scientific">Sinimarinibacterium flocculans</name>
    <dbReference type="NCBI Taxonomy" id="985250"/>
    <lineage>
        <taxon>Bacteria</taxon>
        <taxon>Pseudomonadati</taxon>
        <taxon>Pseudomonadota</taxon>
        <taxon>Gammaproteobacteria</taxon>
        <taxon>Nevskiales</taxon>
        <taxon>Nevskiaceae</taxon>
        <taxon>Sinimarinibacterium</taxon>
    </lineage>
</organism>
<evidence type="ECO:0000256" key="1">
    <source>
        <dbReference type="SAM" id="SignalP"/>
    </source>
</evidence>
<comment type="caution">
    <text evidence="2">The sequence shown here is derived from an EMBL/GenBank/DDBJ whole genome shotgun (WGS) entry which is preliminary data.</text>
</comment>
<evidence type="ECO:0000313" key="2">
    <source>
        <dbReference type="EMBL" id="PXV65275.1"/>
    </source>
</evidence>
<keyword evidence="3" id="KW-1185">Reference proteome</keyword>
<gene>
    <name evidence="2" type="ORF">C8D93_11093</name>
</gene>
<dbReference type="Proteomes" id="UP000248330">
    <property type="component" value="Unassembled WGS sequence"/>
</dbReference>
<dbReference type="AlphaFoldDB" id="A0A318E2M1"/>
<feature type="chain" id="PRO_5016267149" description="UrcA family protein" evidence="1">
    <location>
        <begin position="21"/>
        <end position="133"/>
    </location>
</feature>
<protein>
    <recommendedName>
        <fullName evidence="4">UrcA family protein</fullName>
    </recommendedName>
</protein>
<evidence type="ECO:0008006" key="4">
    <source>
        <dbReference type="Google" id="ProtNLM"/>
    </source>
</evidence>
<proteinExistence type="predicted"/>
<feature type="signal peptide" evidence="1">
    <location>
        <begin position="1"/>
        <end position="20"/>
    </location>
</feature>
<dbReference type="EMBL" id="QICN01000010">
    <property type="protein sequence ID" value="PXV65275.1"/>
    <property type="molecule type" value="Genomic_DNA"/>
</dbReference>
<name>A0A318E2M1_9GAMM</name>
<evidence type="ECO:0000313" key="3">
    <source>
        <dbReference type="Proteomes" id="UP000248330"/>
    </source>
</evidence>